<protein>
    <submittedName>
        <fullName evidence="1">Uncharacterized protein</fullName>
    </submittedName>
</protein>
<keyword evidence="2" id="KW-1185">Reference proteome</keyword>
<dbReference type="EMBL" id="SPHZ02000009">
    <property type="protein sequence ID" value="KAF0899332.1"/>
    <property type="molecule type" value="Genomic_DNA"/>
</dbReference>
<organism evidence="1 2">
    <name type="scientific">Oryza meyeriana var. granulata</name>
    <dbReference type="NCBI Taxonomy" id="110450"/>
    <lineage>
        <taxon>Eukaryota</taxon>
        <taxon>Viridiplantae</taxon>
        <taxon>Streptophyta</taxon>
        <taxon>Embryophyta</taxon>
        <taxon>Tracheophyta</taxon>
        <taxon>Spermatophyta</taxon>
        <taxon>Magnoliopsida</taxon>
        <taxon>Liliopsida</taxon>
        <taxon>Poales</taxon>
        <taxon>Poaceae</taxon>
        <taxon>BOP clade</taxon>
        <taxon>Oryzoideae</taxon>
        <taxon>Oryzeae</taxon>
        <taxon>Oryzinae</taxon>
        <taxon>Oryza</taxon>
        <taxon>Oryza meyeriana</taxon>
    </lineage>
</organism>
<dbReference type="Proteomes" id="UP000479710">
    <property type="component" value="Unassembled WGS sequence"/>
</dbReference>
<feature type="non-terminal residue" evidence="1">
    <location>
        <position position="1"/>
    </location>
</feature>
<comment type="caution">
    <text evidence="1">The sequence shown here is derived from an EMBL/GenBank/DDBJ whole genome shotgun (WGS) entry which is preliminary data.</text>
</comment>
<sequence length="97" mass="10708">SSSYVFVHLRAARLCHRTGSSPQACANECHVGHSCSWRCAHCGVLRLSRGHLVHRPLRRPNWRGRSQSRNGTSSSWKAALGDHRVRRSAVLLAGRGG</sequence>
<evidence type="ECO:0000313" key="2">
    <source>
        <dbReference type="Proteomes" id="UP000479710"/>
    </source>
</evidence>
<reference evidence="1 2" key="1">
    <citation type="submission" date="2019-11" db="EMBL/GenBank/DDBJ databases">
        <title>Whole genome sequence of Oryza granulata.</title>
        <authorList>
            <person name="Li W."/>
        </authorList>
    </citation>
    <scope>NUCLEOTIDE SEQUENCE [LARGE SCALE GENOMIC DNA]</scope>
    <source>
        <strain evidence="2">cv. Menghai</strain>
        <tissue evidence="1">Leaf</tissue>
    </source>
</reference>
<proteinExistence type="predicted"/>
<evidence type="ECO:0000313" key="1">
    <source>
        <dbReference type="EMBL" id="KAF0899332.1"/>
    </source>
</evidence>
<gene>
    <name evidence="1" type="ORF">E2562_018227</name>
</gene>
<accession>A0A6G1CGM5</accession>
<dbReference type="AlphaFoldDB" id="A0A6G1CGM5"/>
<name>A0A6G1CGM5_9ORYZ</name>